<dbReference type="Proteomes" id="UP000054423">
    <property type="component" value="Unassembled WGS sequence"/>
</dbReference>
<evidence type="ECO:0000256" key="1">
    <source>
        <dbReference type="SAM" id="MobiDB-lite"/>
    </source>
</evidence>
<dbReference type="AlphaFoldDB" id="W2KGL5"/>
<organism evidence="2">
    <name type="scientific">Phytophthora nicotianae</name>
    <name type="common">Potato buckeye rot agent</name>
    <name type="synonym">Phytophthora parasitica</name>
    <dbReference type="NCBI Taxonomy" id="4792"/>
    <lineage>
        <taxon>Eukaryota</taxon>
        <taxon>Sar</taxon>
        <taxon>Stramenopiles</taxon>
        <taxon>Oomycota</taxon>
        <taxon>Peronosporomycetes</taxon>
        <taxon>Peronosporales</taxon>
        <taxon>Peronosporaceae</taxon>
        <taxon>Phytophthora</taxon>
    </lineage>
</organism>
<dbReference type="VEuPathDB" id="FungiDB:PPTG_16149"/>
<sequence>MVVPKGDGKKHPDVSCPHRNKIFRSAQVGKHLKVHIRSCSFSADIKQRYALSSPPSTPKRKKKRRSLGTPRSPSTARKTPPKSQRLHEYGQAELELDLAMEFYATEISFRVIEDPKMKLLFKHLRPDFKLSSRYKLAGPSSTSPTLEKSIMLSMQSRMSRT</sequence>
<proteinExistence type="predicted"/>
<feature type="region of interest" description="Disordered" evidence="1">
    <location>
        <begin position="50"/>
        <end position="87"/>
    </location>
</feature>
<evidence type="ECO:0000313" key="2">
    <source>
        <dbReference type="EMBL" id="ETL84371.1"/>
    </source>
</evidence>
<gene>
    <name evidence="2" type="ORF">L917_15764</name>
</gene>
<name>W2KGL5_PHYNI</name>
<accession>W2KGL5</accession>
<reference evidence="2" key="1">
    <citation type="submission" date="2013-11" db="EMBL/GenBank/DDBJ databases">
        <title>The Genome Sequence of Phytophthora parasitica CHvinca01.</title>
        <authorList>
            <consortium name="The Broad Institute Genomics Platform"/>
            <person name="Russ C."/>
            <person name="Tyler B."/>
            <person name="Panabieres F."/>
            <person name="Shan W."/>
            <person name="Tripathy S."/>
            <person name="Grunwald N."/>
            <person name="Machado M."/>
            <person name="Johnson C.S."/>
            <person name="Arredondo F."/>
            <person name="Hong C."/>
            <person name="Coffey M."/>
            <person name="Young S.K."/>
            <person name="Zeng Q."/>
            <person name="Gargeya S."/>
            <person name="Fitzgerald M."/>
            <person name="Abouelleil A."/>
            <person name="Alvarado L."/>
            <person name="Chapman S.B."/>
            <person name="Gainer-Dewar J."/>
            <person name="Goldberg J."/>
            <person name="Griggs A."/>
            <person name="Gujja S."/>
            <person name="Hansen M."/>
            <person name="Howarth C."/>
            <person name="Imamovic A."/>
            <person name="Ireland A."/>
            <person name="Larimer J."/>
            <person name="McCowan C."/>
            <person name="Murphy C."/>
            <person name="Pearson M."/>
            <person name="Poon T.W."/>
            <person name="Priest M."/>
            <person name="Roberts A."/>
            <person name="Saif S."/>
            <person name="Shea T."/>
            <person name="Sykes S."/>
            <person name="Wortman J."/>
            <person name="Nusbaum C."/>
            <person name="Birren B."/>
        </authorList>
    </citation>
    <scope>NUCLEOTIDE SEQUENCE [LARGE SCALE GENOMIC DNA]</scope>
    <source>
        <strain evidence="2">CHvinca01</strain>
    </source>
</reference>
<dbReference type="EMBL" id="KI681788">
    <property type="protein sequence ID" value="ETL84371.1"/>
    <property type="molecule type" value="Genomic_DNA"/>
</dbReference>
<protein>
    <submittedName>
        <fullName evidence="2">Uncharacterized protein</fullName>
    </submittedName>
</protein>
<dbReference type="OrthoDB" id="103288at2759"/>